<evidence type="ECO:0000259" key="4">
    <source>
        <dbReference type="PROSITE" id="PS50887"/>
    </source>
</evidence>
<dbReference type="EC" id="2.7.7.65" evidence="1"/>
<evidence type="ECO:0000256" key="2">
    <source>
        <dbReference type="ARBA" id="ARBA00034247"/>
    </source>
</evidence>
<proteinExistence type="predicted"/>
<organism evidence="5 6">
    <name type="scientific">Rhodothalassium salexigens DSM 2132</name>
    <dbReference type="NCBI Taxonomy" id="1188247"/>
    <lineage>
        <taxon>Bacteria</taxon>
        <taxon>Pseudomonadati</taxon>
        <taxon>Pseudomonadota</taxon>
        <taxon>Alphaproteobacteria</taxon>
        <taxon>Rhodothalassiales</taxon>
        <taxon>Rhodothalassiaceae</taxon>
        <taxon>Rhodothalassium</taxon>
    </lineage>
</organism>
<dbReference type="EMBL" id="SLXO01000004">
    <property type="protein sequence ID" value="TCP35155.1"/>
    <property type="molecule type" value="Genomic_DNA"/>
</dbReference>
<dbReference type="SUPFAM" id="SSF55073">
    <property type="entry name" value="Nucleotide cyclase"/>
    <property type="match status" value="1"/>
</dbReference>
<keyword evidence="3" id="KW-0812">Transmembrane</keyword>
<dbReference type="InParanoid" id="A0A4R2PM87"/>
<dbReference type="Pfam" id="PF00990">
    <property type="entry name" value="GGDEF"/>
    <property type="match status" value="1"/>
</dbReference>
<name>A0A4R2PM87_RHOSA</name>
<dbReference type="InterPro" id="IPR043128">
    <property type="entry name" value="Rev_trsase/Diguanyl_cyclase"/>
</dbReference>
<dbReference type="NCBIfam" id="TIGR00254">
    <property type="entry name" value="GGDEF"/>
    <property type="match status" value="1"/>
</dbReference>
<evidence type="ECO:0000313" key="6">
    <source>
        <dbReference type="Proteomes" id="UP000295399"/>
    </source>
</evidence>
<keyword evidence="6" id="KW-1185">Reference proteome</keyword>
<accession>A0A4R2PM87</accession>
<dbReference type="CDD" id="cd01949">
    <property type="entry name" value="GGDEF"/>
    <property type="match status" value="1"/>
</dbReference>
<dbReference type="PANTHER" id="PTHR45138:SF9">
    <property type="entry name" value="DIGUANYLATE CYCLASE DGCM-RELATED"/>
    <property type="match status" value="1"/>
</dbReference>
<dbReference type="FunFam" id="3.30.70.270:FF:000001">
    <property type="entry name" value="Diguanylate cyclase domain protein"/>
    <property type="match status" value="1"/>
</dbReference>
<dbReference type="AlphaFoldDB" id="A0A4R2PM87"/>
<protein>
    <recommendedName>
        <fullName evidence="1">diguanylate cyclase</fullName>
        <ecNumber evidence="1">2.7.7.65</ecNumber>
    </recommendedName>
</protein>
<evidence type="ECO:0000313" key="5">
    <source>
        <dbReference type="EMBL" id="TCP35155.1"/>
    </source>
</evidence>
<dbReference type="GO" id="GO:0043709">
    <property type="term" value="P:cell adhesion involved in single-species biofilm formation"/>
    <property type="evidence" value="ECO:0007669"/>
    <property type="project" value="TreeGrafter"/>
</dbReference>
<dbReference type="Gene3D" id="3.30.70.270">
    <property type="match status" value="1"/>
</dbReference>
<comment type="caution">
    <text evidence="5">The sequence shown here is derived from an EMBL/GenBank/DDBJ whole genome shotgun (WGS) entry which is preliminary data.</text>
</comment>
<feature type="domain" description="GGDEF" evidence="4">
    <location>
        <begin position="149"/>
        <end position="285"/>
    </location>
</feature>
<evidence type="ECO:0000256" key="1">
    <source>
        <dbReference type="ARBA" id="ARBA00012528"/>
    </source>
</evidence>
<keyword evidence="3" id="KW-1133">Transmembrane helix</keyword>
<evidence type="ECO:0000256" key="3">
    <source>
        <dbReference type="SAM" id="Phobius"/>
    </source>
</evidence>
<gene>
    <name evidence="5" type="ORF">EV659_1044</name>
</gene>
<comment type="catalytic activity">
    <reaction evidence="2">
        <text>2 GTP = 3',3'-c-di-GMP + 2 diphosphate</text>
        <dbReference type="Rhea" id="RHEA:24898"/>
        <dbReference type="ChEBI" id="CHEBI:33019"/>
        <dbReference type="ChEBI" id="CHEBI:37565"/>
        <dbReference type="ChEBI" id="CHEBI:58805"/>
        <dbReference type="EC" id="2.7.7.65"/>
    </reaction>
</comment>
<dbReference type="GO" id="GO:0052621">
    <property type="term" value="F:diguanylate cyclase activity"/>
    <property type="evidence" value="ECO:0007669"/>
    <property type="project" value="UniProtKB-EC"/>
</dbReference>
<dbReference type="Proteomes" id="UP000295399">
    <property type="component" value="Unassembled WGS sequence"/>
</dbReference>
<dbReference type="InterPro" id="IPR050469">
    <property type="entry name" value="Diguanylate_Cyclase"/>
</dbReference>
<reference evidence="5 6" key="1">
    <citation type="submission" date="2019-03" db="EMBL/GenBank/DDBJ databases">
        <title>Genomic Encyclopedia of Type Strains, Phase IV (KMG-IV): sequencing the most valuable type-strain genomes for metagenomic binning, comparative biology and taxonomic classification.</title>
        <authorList>
            <person name="Goeker M."/>
        </authorList>
    </citation>
    <scope>NUCLEOTIDE SEQUENCE [LARGE SCALE GENOMIC DNA]</scope>
    <source>
        <strain evidence="5 6">DSM 2132</strain>
    </source>
</reference>
<dbReference type="SMART" id="SM00267">
    <property type="entry name" value="GGDEF"/>
    <property type="match status" value="1"/>
</dbReference>
<dbReference type="InterPro" id="IPR000160">
    <property type="entry name" value="GGDEF_dom"/>
</dbReference>
<dbReference type="GO" id="GO:0005886">
    <property type="term" value="C:plasma membrane"/>
    <property type="evidence" value="ECO:0007669"/>
    <property type="project" value="TreeGrafter"/>
</dbReference>
<feature type="transmembrane region" description="Helical" evidence="3">
    <location>
        <begin position="86"/>
        <end position="108"/>
    </location>
</feature>
<dbReference type="InterPro" id="IPR029787">
    <property type="entry name" value="Nucleotide_cyclase"/>
</dbReference>
<keyword evidence="3" id="KW-0472">Membrane</keyword>
<dbReference type="PANTHER" id="PTHR45138">
    <property type="entry name" value="REGULATORY COMPONENTS OF SENSORY TRANSDUCTION SYSTEM"/>
    <property type="match status" value="1"/>
</dbReference>
<sequence>MLHASRAYETLYLSKKEQGDMAAALEYHEKLLRTRHHVTDIKTAGKIAFYQMRYRSAEKDREIADLSRENRILALEQQINRQQTRLTLVVTALALVLLLILAVLVLRLRRERASFAHRARHDGLTGAANHQHFMAATERALAHCRQVDKPLSIIVFDLDHFKRINDAHGHGVGDDVLRAVAEACRPVLRTDDLLGRLGGEEFAILLPGSTPEDATDIAERCREAITEIPVAAGLPVDALSASFGIAGLAAQEEPSLRHSELIARADQALYAAKNAGRNRIDLYDTAAA</sequence>
<dbReference type="GO" id="GO:1902201">
    <property type="term" value="P:negative regulation of bacterial-type flagellum-dependent cell motility"/>
    <property type="evidence" value="ECO:0007669"/>
    <property type="project" value="TreeGrafter"/>
</dbReference>
<dbReference type="PROSITE" id="PS50887">
    <property type="entry name" value="GGDEF"/>
    <property type="match status" value="1"/>
</dbReference>